<dbReference type="EMBL" id="JADCSA010000003">
    <property type="protein sequence ID" value="MBE7323853.1"/>
    <property type="molecule type" value="Genomic_DNA"/>
</dbReference>
<dbReference type="SUPFAM" id="SSF53795">
    <property type="entry name" value="PEP carboxykinase-like"/>
    <property type="match status" value="1"/>
</dbReference>
<evidence type="ECO:0000313" key="1">
    <source>
        <dbReference type="EMBL" id="MBE7323853.1"/>
    </source>
</evidence>
<accession>A0ABR9RQQ4</accession>
<dbReference type="Gene3D" id="3.40.50.300">
    <property type="entry name" value="P-loop containing nucleotide triphosphate hydrolases"/>
    <property type="match status" value="1"/>
</dbReference>
<protein>
    <submittedName>
        <fullName evidence="1">Uncharacterized protein</fullName>
    </submittedName>
</protein>
<reference evidence="1 2" key="1">
    <citation type="submission" date="2020-10" db="EMBL/GenBank/DDBJ databases">
        <title>Nocardioides sp. isolated from sludge.</title>
        <authorList>
            <person name="Zhang X."/>
        </authorList>
    </citation>
    <scope>NUCLEOTIDE SEQUENCE [LARGE SCALE GENOMIC DNA]</scope>
    <source>
        <strain evidence="1 2">Y6</strain>
    </source>
</reference>
<gene>
    <name evidence="1" type="ORF">IEQ44_04215</name>
</gene>
<organism evidence="1 2">
    <name type="scientific">Nocardioides malaquae</name>
    <dbReference type="NCBI Taxonomy" id="2773426"/>
    <lineage>
        <taxon>Bacteria</taxon>
        <taxon>Bacillati</taxon>
        <taxon>Actinomycetota</taxon>
        <taxon>Actinomycetes</taxon>
        <taxon>Propionibacteriales</taxon>
        <taxon>Nocardioidaceae</taxon>
        <taxon>Nocardioides</taxon>
    </lineage>
</organism>
<name>A0ABR9RQQ4_9ACTN</name>
<sequence>MPEPTHAVAADRAPVVLVAMGILVHLRAGGGRAAELQTELARAWSAAAAPHRQDDEPALVLHVVLDDDPAVVSRARADGAVAATELVPVLDEVSTRVTQRCLEQRVGSHWLLHACALADPSTGATVVLVAPSGTGKTTAALTLGKEFGYLSDETAVISVEGDLEPFAKPLSLLVDGRRPKRQVSPDELGLLPAPEGARLAAVALLQRDPEAEGVRVEQVPTVEALSLLAEQTSSLHLLDRPLHTVARMLHERGGARRLVYSEAADLAPVIAELLAGDSWSTETAEVAEATGETA</sequence>
<dbReference type="RefSeq" id="WP_193637176.1">
    <property type="nucleotide sequence ID" value="NZ_JADCSA010000003.1"/>
</dbReference>
<dbReference type="InterPro" id="IPR027417">
    <property type="entry name" value="P-loop_NTPase"/>
</dbReference>
<keyword evidence="2" id="KW-1185">Reference proteome</keyword>
<proteinExistence type="predicted"/>
<comment type="caution">
    <text evidence="1">The sequence shown here is derived from an EMBL/GenBank/DDBJ whole genome shotgun (WGS) entry which is preliminary data.</text>
</comment>
<dbReference type="Proteomes" id="UP000756387">
    <property type="component" value="Unassembled WGS sequence"/>
</dbReference>
<evidence type="ECO:0000313" key="2">
    <source>
        <dbReference type="Proteomes" id="UP000756387"/>
    </source>
</evidence>